<name>A0AAD9T1P5_9HELO</name>
<sequence>MAVGPTATYDFSPVLTAPVVRDIHRQYGRPEITLIPDTKTVSPFAPGISPQQVEDLKRWLVGDGTGKGRYRGQTAGEEYWESWKRAWDLWNNHYIEGRVSPVWIRGEYERIRKEMEVAREERRKRRPFSGFPAFRPREKRICETIWSKDEPKISGKTFRKTGRSEIEPATATVAWPIPAHKIVNKRKGDVVDVYGEQLIPMEIVQRNRTIRKDRTIVNDWAQLISDRKNGTRATQADQTIKEPAETPDQVQSRLLSYNEVNTLRANGSRQTPDNEGENSNNIVQRPGMWLPVKEPSQTNDTKRLDKDDSVSVLTFQQVKTEVLERVYEWKEDAESSLDDDGDEAMAEADINMDASRTLQPLVSEEEPEIIIPLARTVVTPEGESGGFLPMRLLDRYPEPNDDEDVEWIDAIQNTLWRPRRVGEKTPRIEMDENFEDGSRETDLEYLGGVDCGRSPYPVLRPVTLYTEHGRPETKDAPQLYRKKKTWDGVTGTIFNTPTKPLERDESEDERTETMSALLGDVYRDYRQKYNTDIYPINIRRVKRVEPERQKTPLLDREEKILEFPWNKCPQDSKKLDPRDPWWITEEQEKLQNYPPRKFPPSWDGEQTHEDKLILPIEDEIWWEDYEDDNHGVFKYFVTNLHHESLIINGIEIKRGAIAGPLPPFAVIETPGHQFSFWWGVGGRNWGHSYDGTNYDSKWKTLRQKAGWKHVGLSAGQVWDYKIRERIQRELTGNEYTDDAEWEEYKRAVPAVEPPAQVPYTVEQDPIFLESDESGFSCGRSFVLPDYFASAKEELKWLRTKATPLKAAFAELEARPFIVPTGADFWPQCALGGQPQQEEALEITLQNREWIDWDVIKGVFFGRQKELIGKINAERNLRLMTKFSSEIKLGEKRRADADQEDPQPKRTRTDPAMKIIDLTTDSQTIIDQVRESHKVKGVKNFQSKVDAAVRKETLVADRAIARKAKAAGVDKNAIADQYFKDLKKTQIEAMNRIVALDTRIGGSRLSLAAMPSQIDVDEIKIDWSKYTNQAPLPGCGAVQSRSEQERKTRDTVNKAADGSRLKKAERYKTNAADEKRADEEAKKKIQEERKKTEIELIAEMRNRTLIDAIKEREKQRIDQAQQAPLRPPPPLPSPTAAELAARAAAARAEAVRVLLAEPLPDPSFNVASIRADFNIDLSAAQDAFILQNEKWMKECEDIKDNLNSRIAADDNVRDILDFLTAAGYATRSAWIRAQIASPDRKSGCFGENWKAPPELPDAANEAPPGLIKRWPPPTDRFISVQIANNLAEARHAMRGGLQAALTARAELDAREEIDIVRERGYLTVDGYLHNLSTYAFTPDQMHEDLDDTAINRPPVPRPNATALETLRYETTISIANAMQAEVTRKNEVRTAKRVAVAQKIYDANEFEVQAQALEQKRPAAVDITLVAPGRGGRSMDT</sequence>
<dbReference type="Proteomes" id="UP001285354">
    <property type="component" value="Unassembled WGS sequence"/>
</dbReference>
<feature type="region of interest" description="Disordered" evidence="1">
    <location>
        <begin position="491"/>
        <end position="510"/>
    </location>
</feature>
<accession>A0AAD9T1P5</accession>
<evidence type="ECO:0000313" key="2">
    <source>
        <dbReference type="EMBL" id="KAK2627730.1"/>
    </source>
</evidence>
<feature type="compositionally biased region" description="Polar residues" evidence="1">
    <location>
        <begin position="264"/>
        <end position="283"/>
    </location>
</feature>
<organism evidence="2 3">
    <name type="scientific">Diplocarpon rosae</name>
    <dbReference type="NCBI Taxonomy" id="946125"/>
    <lineage>
        <taxon>Eukaryota</taxon>
        <taxon>Fungi</taxon>
        <taxon>Dikarya</taxon>
        <taxon>Ascomycota</taxon>
        <taxon>Pezizomycotina</taxon>
        <taxon>Leotiomycetes</taxon>
        <taxon>Helotiales</taxon>
        <taxon>Drepanopezizaceae</taxon>
        <taxon>Diplocarpon</taxon>
    </lineage>
</organism>
<feature type="region of interest" description="Disordered" evidence="1">
    <location>
        <begin position="228"/>
        <end position="249"/>
    </location>
</feature>
<evidence type="ECO:0000256" key="1">
    <source>
        <dbReference type="SAM" id="MobiDB-lite"/>
    </source>
</evidence>
<proteinExistence type="predicted"/>
<comment type="caution">
    <text evidence="2">The sequence shown here is derived from an EMBL/GenBank/DDBJ whole genome shotgun (WGS) entry which is preliminary data.</text>
</comment>
<feature type="region of interest" description="Disordered" evidence="1">
    <location>
        <begin position="264"/>
        <end position="284"/>
    </location>
</feature>
<dbReference type="EMBL" id="JAUBYV010000003">
    <property type="protein sequence ID" value="KAK2627730.1"/>
    <property type="molecule type" value="Genomic_DNA"/>
</dbReference>
<feature type="region of interest" description="Disordered" evidence="1">
    <location>
        <begin position="1113"/>
        <end position="1134"/>
    </location>
</feature>
<keyword evidence="3" id="KW-1185">Reference proteome</keyword>
<feature type="compositionally biased region" description="Basic and acidic residues" evidence="1">
    <location>
        <begin position="1041"/>
        <end position="1083"/>
    </location>
</feature>
<feature type="region of interest" description="Disordered" evidence="1">
    <location>
        <begin position="1033"/>
        <end position="1083"/>
    </location>
</feature>
<reference evidence="2" key="1">
    <citation type="submission" date="2023-06" db="EMBL/GenBank/DDBJ databases">
        <title>Draft genome of Marssonina rosae.</title>
        <authorList>
            <person name="Cheng Q."/>
        </authorList>
    </citation>
    <scope>NUCLEOTIDE SEQUENCE</scope>
    <source>
        <strain evidence="2">R4</strain>
    </source>
</reference>
<evidence type="ECO:0000313" key="3">
    <source>
        <dbReference type="Proteomes" id="UP001285354"/>
    </source>
</evidence>
<protein>
    <submittedName>
        <fullName evidence="2">Uncharacterized protein</fullName>
    </submittedName>
</protein>
<gene>
    <name evidence="2" type="ORF">QTJ16_002376</name>
</gene>